<dbReference type="EMBL" id="CM043015">
    <property type="protein sequence ID" value="KAI4469742.1"/>
    <property type="molecule type" value="Genomic_DNA"/>
</dbReference>
<proteinExistence type="predicted"/>
<sequence>MQTNKSNNFLFPSLEHQHIRYNPLKNEWVLVSPHRTRRPWSGQVEATAVENIPEFDPTNPLCPGVRRSSGEVTPNYTSTYVFTNDFPALLEEVPKPPESDDPLFQTAEARGTCRVICFHPKSNVYLCTMSIEEVKNVISEWINQTNELGKKYIWVQIFENRGAMMGCSNPHPHCQIWSSSFFPNEPKAKGENQRIYFEKYGKPMLMDYMEKEQQKQERIVYENDEWVVVVPYWAVWPFETMVLPKRHILRFSDFDEKQTHFLADLMRVLVAKYDNLFKCSFPYSMGWHGAPTGAYLNSDQRHWTFHGIYLPPLLRSATVKKFIVGYELLAQSQRDLSAEKAAAMLREQSNTHYSLL</sequence>
<organism evidence="1 2">
    <name type="scientific">Holotrichia oblita</name>
    <name type="common">Chafer beetle</name>
    <dbReference type="NCBI Taxonomy" id="644536"/>
    <lineage>
        <taxon>Eukaryota</taxon>
        <taxon>Metazoa</taxon>
        <taxon>Ecdysozoa</taxon>
        <taxon>Arthropoda</taxon>
        <taxon>Hexapoda</taxon>
        <taxon>Insecta</taxon>
        <taxon>Pterygota</taxon>
        <taxon>Neoptera</taxon>
        <taxon>Endopterygota</taxon>
        <taxon>Coleoptera</taxon>
        <taxon>Polyphaga</taxon>
        <taxon>Scarabaeiformia</taxon>
        <taxon>Scarabaeidae</taxon>
        <taxon>Melolonthinae</taxon>
        <taxon>Holotrichia</taxon>
    </lineage>
</organism>
<keyword evidence="1" id="KW-0808">Transferase</keyword>
<comment type="caution">
    <text evidence="1">The sequence shown here is derived from an EMBL/GenBank/DDBJ whole genome shotgun (WGS) entry which is preliminary data.</text>
</comment>
<name>A0ACB9TSM3_HOLOL</name>
<gene>
    <name evidence="1" type="ORF">MML48_1g07624</name>
</gene>
<accession>A0ACB9TSM3</accession>
<reference evidence="1" key="1">
    <citation type="submission" date="2022-04" db="EMBL/GenBank/DDBJ databases">
        <title>Chromosome-scale genome assembly of Holotrichia oblita Faldermann.</title>
        <authorList>
            <person name="Rongchong L."/>
        </authorList>
    </citation>
    <scope>NUCLEOTIDE SEQUENCE</scope>
    <source>
        <strain evidence="1">81SQS9</strain>
    </source>
</reference>
<keyword evidence="1" id="KW-0548">Nucleotidyltransferase</keyword>
<protein>
    <submittedName>
        <fullName evidence="1">Galactose-1-phosphate uridylyltransferase</fullName>
    </submittedName>
</protein>
<evidence type="ECO:0000313" key="2">
    <source>
        <dbReference type="Proteomes" id="UP001056778"/>
    </source>
</evidence>
<evidence type="ECO:0000313" key="1">
    <source>
        <dbReference type="EMBL" id="KAI4469742.1"/>
    </source>
</evidence>
<dbReference type="Proteomes" id="UP001056778">
    <property type="component" value="Chromosome 1"/>
</dbReference>
<keyword evidence="2" id="KW-1185">Reference proteome</keyword>